<sequence length="104" mass="10580">MTDRSYRVRLEATVAGFVAGMGQAAASVDKVLTATDQASQHIDKLGSTSMRIGLAAGAGLGLAAKAAIDWESAWAGVTKTVDGSTAQMAELEGQLRGMTAVLPA</sequence>
<accession>A0ABV6QF10</accession>
<comment type="caution">
    <text evidence="1">The sequence shown here is derived from an EMBL/GenBank/DDBJ whole genome shotgun (WGS) entry which is preliminary data.</text>
</comment>
<organism evidence="1 2">
    <name type="scientific">Kribbella deserti</name>
    <dbReference type="NCBI Taxonomy" id="1926257"/>
    <lineage>
        <taxon>Bacteria</taxon>
        <taxon>Bacillati</taxon>
        <taxon>Actinomycetota</taxon>
        <taxon>Actinomycetes</taxon>
        <taxon>Propionibacteriales</taxon>
        <taxon>Kribbellaceae</taxon>
        <taxon>Kribbella</taxon>
    </lineage>
</organism>
<reference evidence="1 2" key="1">
    <citation type="submission" date="2024-09" db="EMBL/GenBank/DDBJ databases">
        <authorList>
            <person name="Sun Q."/>
            <person name="Mori K."/>
        </authorList>
    </citation>
    <scope>NUCLEOTIDE SEQUENCE [LARGE SCALE GENOMIC DNA]</scope>
    <source>
        <strain evidence="1 2">CGMCC 1.15906</strain>
    </source>
</reference>
<name>A0ABV6QF10_9ACTN</name>
<proteinExistence type="predicted"/>
<dbReference type="Proteomes" id="UP001589890">
    <property type="component" value="Unassembled WGS sequence"/>
</dbReference>
<evidence type="ECO:0008006" key="3">
    <source>
        <dbReference type="Google" id="ProtNLM"/>
    </source>
</evidence>
<dbReference type="RefSeq" id="WP_380043920.1">
    <property type="nucleotide sequence ID" value="NZ_JBHLTC010000003.1"/>
</dbReference>
<protein>
    <recommendedName>
        <fullName evidence="3">Phage tail tape measure protein</fullName>
    </recommendedName>
</protein>
<feature type="non-terminal residue" evidence="1">
    <location>
        <position position="104"/>
    </location>
</feature>
<keyword evidence="2" id="KW-1185">Reference proteome</keyword>
<evidence type="ECO:0000313" key="1">
    <source>
        <dbReference type="EMBL" id="MFC0623224.1"/>
    </source>
</evidence>
<evidence type="ECO:0000313" key="2">
    <source>
        <dbReference type="Proteomes" id="UP001589890"/>
    </source>
</evidence>
<gene>
    <name evidence="1" type="ORF">ACFFGN_04075</name>
</gene>
<dbReference type="EMBL" id="JBHLTC010000003">
    <property type="protein sequence ID" value="MFC0623224.1"/>
    <property type="molecule type" value="Genomic_DNA"/>
</dbReference>